<organism evidence="1 2">
    <name type="scientific">Frischella japonica</name>
    <dbReference type="NCBI Taxonomy" id="2741544"/>
    <lineage>
        <taxon>Bacteria</taxon>
        <taxon>Pseudomonadati</taxon>
        <taxon>Pseudomonadota</taxon>
        <taxon>Gammaproteobacteria</taxon>
        <taxon>Orbales</taxon>
        <taxon>Orbaceae</taxon>
        <taxon>Frischella</taxon>
    </lineage>
</organism>
<keyword evidence="2" id="KW-1185">Reference proteome</keyword>
<comment type="caution">
    <text evidence="1">The sequence shown here is derived from an EMBL/GenBank/DDBJ whole genome shotgun (WGS) entry which is preliminary data.</text>
</comment>
<evidence type="ECO:0000313" key="2">
    <source>
        <dbReference type="Proteomes" id="UP000651208"/>
    </source>
</evidence>
<proteinExistence type="predicted"/>
<name>A0ABR7QVC7_9GAMM</name>
<reference evidence="1 2" key="1">
    <citation type="submission" date="2020-06" db="EMBL/GenBank/DDBJ databases">
        <title>Frischella cerana isolated from Apis cerana gut homogenate.</title>
        <authorList>
            <person name="Wolter L.A."/>
            <person name="Suenami S."/>
            <person name="Miyazaki R."/>
        </authorList>
    </citation>
    <scope>NUCLEOTIDE SEQUENCE [LARGE SCALE GENOMIC DNA]</scope>
    <source>
        <strain evidence="1 2">Ac13</strain>
    </source>
</reference>
<dbReference type="EMBL" id="JABURY010000005">
    <property type="protein sequence ID" value="MBC9129961.1"/>
    <property type="molecule type" value="Genomic_DNA"/>
</dbReference>
<protein>
    <submittedName>
        <fullName evidence="1">Uncharacterized protein</fullName>
    </submittedName>
</protein>
<accession>A0ABR7QVC7</accession>
<sequence>MKNNFKLECYWKNIEAIAKDGASVIIKLDGQRSKDNFYSVVLSGGKLKDGFFRKDGAELDLLLKELIAYYDSLSNY</sequence>
<dbReference type="RefSeq" id="WP_187754418.1">
    <property type="nucleotide sequence ID" value="NZ_JABURY010000005.1"/>
</dbReference>
<dbReference type="Proteomes" id="UP000651208">
    <property type="component" value="Unassembled WGS sequence"/>
</dbReference>
<evidence type="ECO:0000313" key="1">
    <source>
        <dbReference type="EMBL" id="MBC9129961.1"/>
    </source>
</evidence>
<gene>
    <name evidence="1" type="ORF">FcAc13_01400</name>
</gene>